<dbReference type="OrthoDB" id="9776196at2"/>
<dbReference type="PANTHER" id="PTHR37313">
    <property type="entry name" value="UPF0749 PROTEIN RV1825"/>
    <property type="match status" value="1"/>
</dbReference>
<accession>A0A154BLQ0</accession>
<dbReference type="InterPro" id="IPR010273">
    <property type="entry name" value="DUF881"/>
</dbReference>
<name>A0A154BLQ0_ANASB</name>
<evidence type="ECO:0000313" key="2">
    <source>
        <dbReference type="EMBL" id="KYZ74899.1"/>
    </source>
</evidence>
<sequence length="226" mass="24586">MMKLRKGQIALTLVCIILGLMLAIQFRTTDGNLPLQSQRAEDLTRRLAQVDQERTTLQNEVHKLRSGVTSSADAEQIKAKAGFTRITGAGIQVTMDDRGVKSGPGKNSELYLIRDSDILLVLNELKAAGAEAISINGQRVISTTEVRNAGPAIVVNNIAISSPIEIKATGDPAMLENALKIRGGVIETRQIWGIQIAVTKQQNVEIPMYKGPQRFNYAKPVKEGTL</sequence>
<proteinExistence type="inferred from homology"/>
<comment type="caution">
    <text evidence="2">The sequence shown here is derived from an EMBL/GenBank/DDBJ whole genome shotgun (WGS) entry which is preliminary data.</text>
</comment>
<comment type="similarity">
    <text evidence="1">Belongs to the UPF0749 family.</text>
</comment>
<dbReference type="STRING" id="1794912.AXX12_15060"/>
<dbReference type="PANTHER" id="PTHR37313:SF2">
    <property type="entry name" value="UPF0749 PROTEIN YLXX"/>
    <property type="match status" value="1"/>
</dbReference>
<dbReference type="EMBL" id="LSGP01000026">
    <property type="protein sequence ID" value="KYZ74899.1"/>
    <property type="molecule type" value="Genomic_DNA"/>
</dbReference>
<keyword evidence="3" id="KW-1185">Reference proteome</keyword>
<dbReference type="Proteomes" id="UP000076268">
    <property type="component" value="Unassembled WGS sequence"/>
</dbReference>
<evidence type="ECO:0000313" key="3">
    <source>
        <dbReference type="Proteomes" id="UP000076268"/>
    </source>
</evidence>
<evidence type="ECO:0000256" key="1">
    <source>
        <dbReference type="ARBA" id="ARBA00009108"/>
    </source>
</evidence>
<dbReference type="AlphaFoldDB" id="A0A154BLQ0"/>
<gene>
    <name evidence="2" type="ORF">AXX12_15060</name>
</gene>
<organism evidence="2 3">
    <name type="scientific">Anaerosporomusa subterranea</name>
    <dbReference type="NCBI Taxonomy" id="1794912"/>
    <lineage>
        <taxon>Bacteria</taxon>
        <taxon>Bacillati</taxon>
        <taxon>Bacillota</taxon>
        <taxon>Negativicutes</taxon>
        <taxon>Acetonemataceae</taxon>
        <taxon>Anaerosporomusa</taxon>
    </lineage>
</organism>
<evidence type="ECO:0008006" key="4">
    <source>
        <dbReference type="Google" id="ProtNLM"/>
    </source>
</evidence>
<protein>
    <recommendedName>
        <fullName evidence="4">DUF881 domain-containing protein</fullName>
    </recommendedName>
</protein>
<dbReference type="Pfam" id="PF05949">
    <property type="entry name" value="DUF881"/>
    <property type="match status" value="1"/>
</dbReference>
<reference evidence="2 3" key="1">
    <citation type="submission" date="2016-02" db="EMBL/GenBank/DDBJ databases">
        <title>Anaerosporomusa subterraneum gen. nov., sp. nov., a spore-forming obligate anaerobe isolated from saprolite.</title>
        <authorList>
            <person name="Choi J.K."/>
            <person name="Shah M."/>
            <person name="Yee N."/>
        </authorList>
    </citation>
    <scope>NUCLEOTIDE SEQUENCE [LARGE SCALE GENOMIC DNA]</scope>
    <source>
        <strain evidence="2 3">RU4</strain>
    </source>
</reference>
<dbReference type="Gene3D" id="3.30.70.1880">
    <property type="entry name" value="Protein of unknown function DUF881"/>
    <property type="match status" value="1"/>
</dbReference>